<evidence type="ECO:0000313" key="2">
    <source>
        <dbReference type="EMBL" id="MFC5744395.1"/>
    </source>
</evidence>
<organism evidence="2 3">
    <name type="scientific">Actinomadura rugatobispora</name>
    <dbReference type="NCBI Taxonomy" id="1994"/>
    <lineage>
        <taxon>Bacteria</taxon>
        <taxon>Bacillati</taxon>
        <taxon>Actinomycetota</taxon>
        <taxon>Actinomycetes</taxon>
        <taxon>Streptosporangiales</taxon>
        <taxon>Thermomonosporaceae</taxon>
        <taxon>Actinomadura</taxon>
    </lineage>
</organism>
<dbReference type="RefSeq" id="WP_378279520.1">
    <property type="nucleotide sequence ID" value="NZ_JBHSON010000002.1"/>
</dbReference>
<evidence type="ECO:0000313" key="3">
    <source>
        <dbReference type="Proteomes" id="UP001596074"/>
    </source>
</evidence>
<accession>A0ABW0ZUC2</accession>
<dbReference type="Proteomes" id="UP001596074">
    <property type="component" value="Unassembled WGS sequence"/>
</dbReference>
<comment type="caution">
    <text evidence="2">The sequence shown here is derived from an EMBL/GenBank/DDBJ whole genome shotgun (WGS) entry which is preliminary data.</text>
</comment>
<protein>
    <submittedName>
        <fullName evidence="2">Uncharacterized protein</fullName>
    </submittedName>
</protein>
<evidence type="ECO:0000256" key="1">
    <source>
        <dbReference type="SAM" id="SignalP"/>
    </source>
</evidence>
<keyword evidence="3" id="KW-1185">Reference proteome</keyword>
<dbReference type="EMBL" id="JBHSON010000002">
    <property type="protein sequence ID" value="MFC5744395.1"/>
    <property type="molecule type" value="Genomic_DNA"/>
</dbReference>
<sequence>MRPATVLAGLAVAVAATGLTAAPAHAAAPGLVDGTLSALGFTCTFANATTSDTPPNTLTIDHTTLSPQCGGGVSMSLASSPTFTFDDIPGTASTPQLDINAGGLGITCSYRVTNVTVTRSGTTRSYTGGPFTATRVSGGFLCPSTTNVETAAFSFH</sequence>
<name>A0ABW0ZUC2_9ACTN</name>
<keyword evidence="1" id="KW-0732">Signal</keyword>
<feature type="signal peptide" evidence="1">
    <location>
        <begin position="1"/>
        <end position="26"/>
    </location>
</feature>
<reference evidence="3" key="1">
    <citation type="journal article" date="2019" name="Int. J. Syst. Evol. Microbiol.">
        <title>The Global Catalogue of Microorganisms (GCM) 10K type strain sequencing project: providing services to taxonomists for standard genome sequencing and annotation.</title>
        <authorList>
            <consortium name="The Broad Institute Genomics Platform"/>
            <consortium name="The Broad Institute Genome Sequencing Center for Infectious Disease"/>
            <person name="Wu L."/>
            <person name="Ma J."/>
        </authorList>
    </citation>
    <scope>NUCLEOTIDE SEQUENCE [LARGE SCALE GENOMIC DNA]</scope>
    <source>
        <strain evidence="3">KCTC 42087</strain>
    </source>
</reference>
<proteinExistence type="predicted"/>
<feature type="chain" id="PRO_5047500968" evidence="1">
    <location>
        <begin position="27"/>
        <end position="156"/>
    </location>
</feature>
<gene>
    <name evidence="2" type="ORF">ACFPZN_02075</name>
</gene>